<gene>
    <name evidence="3" type="ORF">CI109_103112</name>
</gene>
<feature type="region of interest" description="Disordered" evidence="1">
    <location>
        <begin position="426"/>
        <end position="542"/>
    </location>
</feature>
<sequence>MPQAISSLPPNYIGQSGRVPGSFDPETFEWPIYKLRSLKGYVEDIPTGLWQIESEMDNPEILPDVMARGWVTMRGTYKLDLARTIPHPHTPNSTIDEIAKASGNDAEFPHTLSLYITALDLDTQPIECTFTVGVFVGIMPLRVNAGQRFAESKYLWSHTTECDFSIDDEYSSVELPLLSTLLANHSEIQHDDGFVLCIWIGPRWETKGAFKVPDPVWSSTLRGLGRLLDRDTGDVRFVCLEHTTNDHSQEPTQDLGITGRTEAGGTPESDAQSSSESTSTIKPSTLSRKRILYAHSDILEEKSEYFRDLLTSGFSESKRYTTIMVDDASFETLYWVLRFLYTNELLFDDRDDDIRRLIARQRLDKNETTKLLAVGSAHYMGQSEWDYHQLPAEGETDSDSLADFDFDTRTVKSVSSVGTSISRRTTLSSVASGANRDEEQLTGGPSRRSSGSNVSTPASSVLGTSGHSVTLNTKTRSPSSTVSAPARSRNTVLSVSTAAESKRTSRQTPTRSAGASKASASSSKHNPTPAGTGSGITSPKSPLVRAHQHYPLPRLQSEPDPHPHPTAQPKPASALEVYMLANRYRLEALKSMAQEHLLEKMTSENCMPLAFATYRYDELHSEVLDYIVERWSLVKTSPTFLKCIQEVREDVWGECGPLVLHNVYMRL</sequence>
<dbReference type="KEGG" id="ksn:43585603"/>
<feature type="compositionally biased region" description="Low complexity" evidence="1">
    <location>
        <begin position="512"/>
        <end position="524"/>
    </location>
</feature>
<dbReference type="InterPro" id="IPR011333">
    <property type="entry name" value="SKP1/BTB/POZ_sf"/>
</dbReference>
<dbReference type="CDD" id="cd18186">
    <property type="entry name" value="BTB_POZ_ZBTB_KLHL-like"/>
    <property type="match status" value="1"/>
</dbReference>
<evidence type="ECO:0000259" key="2">
    <source>
        <dbReference type="PROSITE" id="PS50097"/>
    </source>
</evidence>
<dbReference type="GeneID" id="43585603"/>
<dbReference type="Pfam" id="PF00651">
    <property type="entry name" value="BTB"/>
    <property type="match status" value="1"/>
</dbReference>
<dbReference type="PANTHER" id="PTHR24413">
    <property type="entry name" value="SPECKLE-TYPE POZ PROTEIN"/>
    <property type="match status" value="1"/>
</dbReference>
<feature type="compositionally biased region" description="Polar residues" evidence="1">
    <location>
        <begin position="525"/>
        <end position="540"/>
    </location>
</feature>
<keyword evidence="4" id="KW-1185">Reference proteome</keyword>
<dbReference type="SUPFAM" id="SSF54695">
    <property type="entry name" value="POZ domain"/>
    <property type="match status" value="1"/>
</dbReference>
<evidence type="ECO:0000313" key="3">
    <source>
        <dbReference type="EMBL" id="WWD18659.1"/>
    </source>
</evidence>
<feature type="compositionally biased region" description="Low complexity" evidence="1">
    <location>
        <begin position="269"/>
        <end position="282"/>
    </location>
</feature>
<feature type="compositionally biased region" description="Polar residues" evidence="1">
    <location>
        <begin position="447"/>
        <end position="499"/>
    </location>
</feature>
<dbReference type="Proteomes" id="UP000322225">
    <property type="component" value="Chromosome 5"/>
</dbReference>
<accession>A0AAJ8LKB5</accession>
<feature type="region of interest" description="Disordered" evidence="1">
    <location>
        <begin position="242"/>
        <end position="282"/>
    </location>
</feature>
<feature type="domain" description="BTB" evidence="2">
    <location>
        <begin position="275"/>
        <end position="349"/>
    </location>
</feature>
<dbReference type="InterPro" id="IPR000210">
    <property type="entry name" value="BTB/POZ_dom"/>
</dbReference>
<evidence type="ECO:0000313" key="4">
    <source>
        <dbReference type="Proteomes" id="UP000322225"/>
    </source>
</evidence>
<organism evidence="3 4">
    <name type="scientific">Kwoniella shandongensis</name>
    <dbReference type="NCBI Taxonomy" id="1734106"/>
    <lineage>
        <taxon>Eukaryota</taxon>
        <taxon>Fungi</taxon>
        <taxon>Dikarya</taxon>
        <taxon>Basidiomycota</taxon>
        <taxon>Agaricomycotina</taxon>
        <taxon>Tremellomycetes</taxon>
        <taxon>Tremellales</taxon>
        <taxon>Cryptococcaceae</taxon>
        <taxon>Kwoniella</taxon>
    </lineage>
</organism>
<dbReference type="EMBL" id="CP144055">
    <property type="protein sequence ID" value="WWD18659.1"/>
    <property type="molecule type" value="Genomic_DNA"/>
</dbReference>
<dbReference type="PROSITE" id="PS50097">
    <property type="entry name" value="BTB"/>
    <property type="match status" value="1"/>
</dbReference>
<protein>
    <recommendedName>
        <fullName evidence="2">BTB domain-containing protein</fullName>
    </recommendedName>
</protein>
<dbReference type="Gene3D" id="3.30.710.10">
    <property type="entry name" value="Potassium Channel Kv1.1, Chain A"/>
    <property type="match status" value="2"/>
</dbReference>
<dbReference type="AlphaFoldDB" id="A0AAJ8LKB5"/>
<reference evidence="3" key="2">
    <citation type="submission" date="2024-01" db="EMBL/GenBank/DDBJ databases">
        <title>Comparative genomics of Cryptococcus and Kwoniella reveals pathogenesis evolution and contrasting modes of karyotype evolution via chromosome fusion or intercentromeric recombination.</title>
        <authorList>
            <person name="Coelho M.A."/>
            <person name="David-Palma M."/>
            <person name="Shea T."/>
            <person name="Bowers K."/>
            <person name="McGinley-Smith S."/>
            <person name="Mohammad A.W."/>
            <person name="Gnirke A."/>
            <person name="Yurkov A.M."/>
            <person name="Nowrousian M."/>
            <person name="Sun S."/>
            <person name="Cuomo C.A."/>
            <person name="Heitman J."/>
        </authorList>
    </citation>
    <scope>NUCLEOTIDE SEQUENCE</scope>
    <source>
        <strain evidence="3">CBS 12478</strain>
    </source>
</reference>
<dbReference type="RefSeq" id="XP_031864389.2">
    <property type="nucleotide sequence ID" value="XM_032001499.2"/>
</dbReference>
<reference evidence="3" key="1">
    <citation type="submission" date="2017-08" db="EMBL/GenBank/DDBJ databases">
        <authorList>
            <person name="Cuomo C."/>
            <person name="Billmyre B."/>
            <person name="Heitman J."/>
        </authorList>
    </citation>
    <scope>NUCLEOTIDE SEQUENCE</scope>
    <source>
        <strain evidence="3">CBS 12478</strain>
    </source>
</reference>
<proteinExistence type="predicted"/>
<name>A0AAJ8LKB5_9TREE</name>
<evidence type="ECO:0000256" key="1">
    <source>
        <dbReference type="SAM" id="MobiDB-lite"/>
    </source>
</evidence>